<keyword evidence="1" id="KW-1133">Transmembrane helix</keyword>
<evidence type="ECO:0008006" key="4">
    <source>
        <dbReference type="Google" id="ProtNLM"/>
    </source>
</evidence>
<dbReference type="AlphaFoldDB" id="A0A9R1VT29"/>
<name>A0A9R1VT29_LACSA</name>
<dbReference type="EMBL" id="NBSK02000004">
    <property type="protein sequence ID" value="KAJ0210447.1"/>
    <property type="molecule type" value="Genomic_DNA"/>
</dbReference>
<proteinExistence type="predicted"/>
<reference evidence="2 3" key="1">
    <citation type="journal article" date="2017" name="Nat. Commun.">
        <title>Genome assembly with in vitro proximity ligation data and whole-genome triplication in lettuce.</title>
        <authorList>
            <person name="Reyes-Chin-Wo S."/>
            <person name="Wang Z."/>
            <person name="Yang X."/>
            <person name="Kozik A."/>
            <person name="Arikit S."/>
            <person name="Song C."/>
            <person name="Xia L."/>
            <person name="Froenicke L."/>
            <person name="Lavelle D.O."/>
            <person name="Truco M.J."/>
            <person name="Xia R."/>
            <person name="Zhu S."/>
            <person name="Xu C."/>
            <person name="Xu H."/>
            <person name="Xu X."/>
            <person name="Cox K."/>
            <person name="Korf I."/>
            <person name="Meyers B.C."/>
            <person name="Michelmore R.W."/>
        </authorList>
    </citation>
    <scope>NUCLEOTIDE SEQUENCE [LARGE SCALE GENOMIC DNA]</scope>
    <source>
        <strain evidence="3">cv. Salinas</strain>
        <tissue evidence="2">Seedlings</tissue>
    </source>
</reference>
<keyword evidence="1" id="KW-0472">Membrane</keyword>
<keyword evidence="3" id="KW-1185">Reference proteome</keyword>
<feature type="transmembrane region" description="Helical" evidence="1">
    <location>
        <begin position="23"/>
        <end position="46"/>
    </location>
</feature>
<evidence type="ECO:0000313" key="3">
    <source>
        <dbReference type="Proteomes" id="UP000235145"/>
    </source>
</evidence>
<organism evidence="2 3">
    <name type="scientific">Lactuca sativa</name>
    <name type="common">Garden lettuce</name>
    <dbReference type="NCBI Taxonomy" id="4236"/>
    <lineage>
        <taxon>Eukaryota</taxon>
        <taxon>Viridiplantae</taxon>
        <taxon>Streptophyta</taxon>
        <taxon>Embryophyta</taxon>
        <taxon>Tracheophyta</taxon>
        <taxon>Spermatophyta</taxon>
        <taxon>Magnoliopsida</taxon>
        <taxon>eudicotyledons</taxon>
        <taxon>Gunneridae</taxon>
        <taxon>Pentapetalae</taxon>
        <taxon>asterids</taxon>
        <taxon>campanulids</taxon>
        <taxon>Asterales</taxon>
        <taxon>Asteraceae</taxon>
        <taxon>Cichorioideae</taxon>
        <taxon>Cichorieae</taxon>
        <taxon>Lactucinae</taxon>
        <taxon>Lactuca</taxon>
    </lineage>
</organism>
<evidence type="ECO:0000313" key="2">
    <source>
        <dbReference type="EMBL" id="KAJ0210447.1"/>
    </source>
</evidence>
<evidence type="ECO:0000256" key="1">
    <source>
        <dbReference type="SAM" id="Phobius"/>
    </source>
</evidence>
<dbReference type="Proteomes" id="UP000235145">
    <property type="component" value="Unassembled WGS sequence"/>
</dbReference>
<protein>
    <recommendedName>
        <fullName evidence="4">Reverse transcriptase Ty1/copia-type domain-containing protein</fullName>
    </recommendedName>
</protein>
<keyword evidence="1" id="KW-0812">Transmembrane</keyword>
<gene>
    <name evidence="2" type="ORF">LSAT_V11C400179810</name>
</gene>
<comment type="caution">
    <text evidence="2">The sequence shown here is derived from an EMBL/GenBank/DDBJ whole genome shotgun (WGS) entry which is preliminary data.</text>
</comment>
<sequence length="104" mass="12268">MFILNILSMYASYKKLFMVSNKYLVFILSFCCLHLIHWFLISLFTFHSGKETIYLLVYADEIILTAYDPSLITRFISHLSAEFFIMYLRPLSLFPRISATQSPH</sequence>
<accession>A0A9R1VT29</accession>